<accession>A0ACC1DBK8</accession>
<protein>
    <submittedName>
        <fullName evidence="1">Uncharacterized protein</fullName>
    </submittedName>
</protein>
<keyword evidence="2" id="KW-1185">Reference proteome</keyword>
<evidence type="ECO:0000313" key="1">
    <source>
        <dbReference type="EMBL" id="KAJ0181134.1"/>
    </source>
</evidence>
<proteinExistence type="predicted"/>
<gene>
    <name evidence="1" type="ORF">K1T71_003219</name>
</gene>
<organism evidence="1 2">
    <name type="scientific">Dendrolimus kikuchii</name>
    <dbReference type="NCBI Taxonomy" id="765133"/>
    <lineage>
        <taxon>Eukaryota</taxon>
        <taxon>Metazoa</taxon>
        <taxon>Ecdysozoa</taxon>
        <taxon>Arthropoda</taxon>
        <taxon>Hexapoda</taxon>
        <taxon>Insecta</taxon>
        <taxon>Pterygota</taxon>
        <taxon>Neoptera</taxon>
        <taxon>Endopterygota</taxon>
        <taxon>Lepidoptera</taxon>
        <taxon>Glossata</taxon>
        <taxon>Ditrysia</taxon>
        <taxon>Bombycoidea</taxon>
        <taxon>Lasiocampidae</taxon>
        <taxon>Dendrolimus</taxon>
    </lineage>
</organism>
<sequence length="543" mass="62062">MLESEEVDEDYFTPVANTSLASIFGNKSYSDNNVENNSLKYTPPKQNINRKVEETKASQCIFACALLAYEWSQNVYTPKGKLAFAIINILKNNSYNIVLYDSNKTTISCTIVTRKLEITINKQNYLSYYDSNQRYWSIFATEEETNKITDILKSCGVTIQQVSQTEMLIVPEPDKTVEIPNILNLKETQIKDVESDTDSSLNRKTKASLLNRMATMGHSVLPPRSNVTAKSSDSSDTNDTYEHPKARHKPIKNTVKRNSLEKNTFHEHNINGNQQKIAILTKPEQSHDNFPSVFTYVNGQLVPVTSTNIITNTNNRVGNDLDFFISEQRISSSELRINTNRITDKVDHILDKVNNLQQVDKSAAGSNFQNEILQKLLKEYEDKIKRYEELLTSQMACTSTDTPDTSKEFTSENKIIILQTKLEDLETKYQSKNIEIATLQDEIISLKDTNSKENEQKLDQENEIKHLQEMIMSKDEKIAALLQQNQNNLLPNSKEVNDKIKKIMNETYRAVFANFENNEMYSGENVRNVIALIIKKITIDSLN</sequence>
<evidence type="ECO:0000313" key="2">
    <source>
        <dbReference type="Proteomes" id="UP000824533"/>
    </source>
</evidence>
<comment type="caution">
    <text evidence="1">The sequence shown here is derived from an EMBL/GenBank/DDBJ whole genome shotgun (WGS) entry which is preliminary data.</text>
</comment>
<dbReference type="Proteomes" id="UP000824533">
    <property type="component" value="Linkage Group LG05"/>
</dbReference>
<reference evidence="1 2" key="1">
    <citation type="journal article" date="2021" name="Front. Genet.">
        <title>Chromosome-Level Genome Assembly Reveals Significant Gene Expansion in the Toll and IMD Signaling Pathways of Dendrolimus kikuchii.</title>
        <authorList>
            <person name="Zhou J."/>
            <person name="Wu P."/>
            <person name="Xiong Z."/>
            <person name="Liu N."/>
            <person name="Zhao N."/>
            <person name="Ji M."/>
            <person name="Qiu Y."/>
            <person name="Yang B."/>
        </authorList>
    </citation>
    <scope>NUCLEOTIDE SEQUENCE [LARGE SCALE GENOMIC DNA]</scope>
    <source>
        <strain evidence="1">Ann1</strain>
    </source>
</reference>
<name>A0ACC1DBK8_9NEOP</name>
<dbReference type="EMBL" id="CM034391">
    <property type="protein sequence ID" value="KAJ0181134.1"/>
    <property type="molecule type" value="Genomic_DNA"/>
</dbReference>